<gene>
    <name evidence="1" type="ORF">V6242_18385</name>
</gene>
<dbReference type="GO" id="GO:0016301">
    <property type="term" value="F:kinase activity"/>
    <property type="evidence" value="ECO:0007669"/>
    <property type="project" value="UniProtKB-KW"/>
</dbReference>
<dbReference type="Proteomes" id="UP001379949">
    <property type="component" value="Unassembled WGS sequence"/>
</dbReference>
<proteinExistence type="predicted"/>
<dbReference type="RefSeq" id="WP_424018401.1">
    <property type="nucleotide sequence ID" value="NZ_JBAKAR010000296.1"/>
</dbReference>
<dbReference type="EMBL" id="JBAKAR010000296">
    <property type="protein sequence ID" value="MEL0615100.1"/>
    <property type="molecule type" value="Genomic_DNA"/>
</dbReference>
<organism evidence="1 2">
    <name type="scientific">Marinomonas arenicola</name>
    <dbReference type="NCBI Taxonomy" id="569601"/>
    <lineage>
        <taxon>Bacteria</taxon>
        <taxon>Pseudomonadati</taxon>
        <taxon>Pseudomonadota</taxon>
        <taxon>Gammaproteobacteria</taxon>
        <taxon>Oceanospirillales</taxon>
        <taxon>Oceanospirillaceae</taxon>
        <taxon>Marinomonas</taxon>
    </lineage>
</organism>
<sequence>RRGYYFSYPVMYAAEVIGVVVVKMDLSLIEKDWIGKEQHFLVSDMNNIVFISSEEKWLFKSLSPLSDNQKQT</sequence>
<accession>A0ABU9G9E0</accession>
<keyword evidence="1" id="KW-0418">Kinase</keyword>
<evidence type="ECO:0000313" key="2">
    <source>
        <dbReference type="Proteomes" id="UP001379949"/>
    </source>
</evidence>
<protein>
    <submittedName>
        <fullName evidence="1">Sensor histidine kinase</fullName>
    </submittedName>
</protein>
<keyword evidence="2" id="KW-1185">Reference proteome</keyword>
<comment type="caution">
    <text evidence="1">The sequence shown here is derived from an EMBL/GenBank/DDBJ whole genome shotgun (WGS) entry which is preliminary data.</text>
</comment>
<reference evidence="1 2" key="1">
    <citation type="submission" date="2024-02" db="EMBL/GenBank/DDBJ databases">
        <title>Bacteria isolated from the canopy kelp, Nereocystis luetkeana.</title>
        <authorList>
            <person name="Pfister C.A."/>
            <person name="Younker I.T."/>
            <person name="Light S.H."/>
        </authorList>
    </citation>
    <scope>NUCLEOTIDE SEQUENCE [LARGE SCALE GENOMIC DNA]</scope>
    <source>
        <strain evidence="1 2">TI.4.07</strain>
    </source>
</reference>
<feature type="non-terminal residue" evidence="1">
    <location>
        <position position="72"/>
    </location>
</feature>
<dbReference type="Gene3D" id="3.30.450.20">
    <property type="entry name" value="PAS domain"/>
    <property type="match status" value="2"/>
</dbReference>
<name>A0ABU9G9E0_9GAMM</name>
<evidence type="ECO:0000313" key="1">
    <source>
        <dbReference type="EMBL" id="MEL0615100.1"/>
    </source>
</evidence>
<feature type="non-terminal residue" evidence="1">
    <location>
        <position position="1"/>
    </location>
</feature>
<keyword evidence="1" id="KW-0808">Transferase</keyword>